<feature type="non-terminal residue" evidence="2">
    <location>
        <position position="116"/>
    </location>
</feature>
<dbReference type="Pfam" id="PF08167">
    <property type="entry name" value="RIX1"/>
    <property type="match status" value="1"/>
</dbReference>
<gene>
    <name evidence="2" type="ORF">H4R34_005914</name>
</gene>
<dbReference type="Proteomes" id="UP001151582">
    <property type="component" value="Unassembled WGS sequence"/>
</dbReference>
<dbReference type="EMBL" id="JANBQB010001584">
    <property type="protein sequence ID" value="KAJ1970899.1"/>
    <property type="molecule type" value="Genomic_DNA"/>
</dbReference>
<evidence type="ECO:0000313" key="3">
    <source>
        <dbReference type="Proteomes" id="UP001151582"/>
    </source>
</evidence>
<keyword evidence="3" id="KW-1185">Reference proteome</keyword>
<dbReference type="InterPro" id="IPR012583">
    <property type="entry name" value="RIX1_N"/>
</dbReference>
<sequence>MTTPDPRRDLSYSASDELVHTLLNWYLNHEDQLDVHVPQVLQTLHQTQCLAVLSRPNAKRDSPSATTTTSVLRKWLTRLSSLLQDKDPTLRWCGVSLLLATVRQIHPQTFGHYAAK</sequence>
<evidence type="ECO:0000259" key="1">
    <source>
        <dbReference type="Pfam" id="PF08167"/>
    </source>
</evidence>
<dbReference type="AlphaFoldDB" id="A0A9W8EAT1"/>
<organism evidence="2 3">
    <name type="scientific">Dimargaris verticillata</name>
    <dbReference type="NCBI Taxonomy" id="2761393"/>
    <lineage>
        <taxon>Eukaryota</taxon>
        <taxon>Fungi</taxon>
        <taxon>Fungi incertae sedis</taxon>
        <taxon>Zoopagomycota</taxon>
        <taxon>Kickxellomycotina</taxon>
        <taxon>Dimargaritomycetes</taxon>
        <taxon>Dimargaritales</taxon>
        <taxon>Dimargaritaceae</taxon>
        <taxon>Dimargaris</taxon>
    </lineage>
</organism>
<dbReference type="OrthoDB" id="20900at2759"/>
<reference evidence="2" key="1">
    <citation type="submission" date="2022-07" db="EMBL/GenBank/DDBJ databases">
        <title>Phylogenomic reconstructions and comparative analyses of Kickxellomycotina fungi.</title>
        <authorList>
            <person name="Reynolds N.K."/>
            <person name="Stajich J.E."/>
            <person name="Barry K."/>
            <person name="Grigoriev I.V."/>
            <person name="Crous P."/>
            <person name="Smith M.E."/>
        </authorList>
    </citation>
    <scope>NUCLEOTIDE SEQUENCE</scope>
    <source>
        <strain evidence="2">RSA 567</strain>
    </source>
</reference>
<protein>
    <recommendedName>
        <fullName evidence="1">Pre-rRNA-processing protein RIX1 N-terminal domain-containing protein</fullName>
    </recommendedName>
</protein>
<comment type="caution">
    <text evidence="2">The sequence shown here is derived from an EMBL/GenBank/DDBJ whole genome shotgun (WGS) entry which is preliminary data.</text>
</comment>
<feature type="domain" description="Pre-rRNA-processing protein RIX1 N-terminal" evidence="1">
    <location>
        <begin position="36"/>
        <end position="106"/>
    </location>
</feature>
<name>A0A9W8EAT1_9FUNG</name>
<accession>A0A9W8EAT1</accession>
<proteinExistence type="predicted"/>
<evidence type="ECO:0000313" key="2">
    <source>
        <dbReference type="EMBL" id="KAJ1970899.1"/>
    </source>
</evidence>